<dbReference type="OMA" id="MQLASSK"/>
<evidence type="ECO:0000313" key="3">
    <source>
        <dbReference type="Proteomes" id="UP000001640"/>
    </source>
</evidence>
<name>G0VJN9_NAUCA</name>
<feature type="region of interest" description="Disordered" evidence="1">
    <location>
        <begin position="195"/>
        <end position="219"/>
    </location>
</feature>
<keyword evidence="3" id="KW-1185">Reference proteome</keyword>
<reference evidence="2 3" key="1">
    <citation type="journal article" date="2011" name="Proc. Natl. Acad. Sci. U.S.A.">
        <title>Evolutionary erosion of yeast sex chromosomes by mating-type switching accidents.</title>
        <authorList>
            <person name="Gordon J.L."/>
            <person name="Armisen D."/>
            <person name="Proux-Wera E."/>
            <person name="Oheigeartaigh S.S."/>
            <person name="Byrne K.P."/>
            <person name="Wolfe K.H."/>
        </authorList>
    </citation>
    <scope>NUCLEOTIDE SEQUENCE [LARGE SCALE GENOMIC DNA]</scope>
    <source>
        <strain evidence="3">ATCC 76901 / BCRC 22586 / CBS 4309 / NBRC 1992 / NRRL Y-12630</strain>
    </source>
</reference>
<dbReference type="OrthoDB" id="10629083at2759"/>
<dbReference type="eggNOG" id="ENOG502SFD9">
    <property type="taxonomic scope" value="Eukaryota"/>
</dbReference>
<organism evidence="2 3">
    <name type="scientific">Naumovozyma castellii</name>
    <name type="common">Yeast</name>
    <name type="synonym">Saccharomyces castellii</name>
    <dbReference type="NCBI Taxonomy" id="27288"/>
    <lineage>
        <taxon>Eukaryota</taxon>
        <taxon>Fungi</taxon>
        <taxon>Dikarya</taxon>
        <taxon>Ascomycota</taxon>
        <taxon>Saccharomycotina</taxon>
        <taxon>Saccharomycetes</taxon>
        <taxon>Saccharomycetales</taxon>
        <taxon>Saccharomycetaceae</taxon>
        <taxon>Naumovozyma</taxon>
    </lineage>
</organism>
<dbReference type="HOGENOM" id="CLU_1261819_0_0_1"/>
<feature type="compositionally biased region" description="Polar residues" evidence="1">
    <location>
        <begin position="195"/>
        <end position="208"/>
    </location>
</feature>
<dbReference type="KEGG" id="ncs:NCAS_0I00510"/>
<proteinExistence type="predicted"/>
<accession>G0VJN9</accession>
<reference key="2">
    <citation type="submission" date="2011-08" db="EMBL/GenBank/DDBJ databases">
        <title>Genome sequence of Naumovozyma castellii.</title>
        <authorList>
            <person name="Gordon J.L."/>
            <person name="Armisen D."/>
            <person name="Proux-Wera E."/>
            <person name="OhEigeartaigh S.S."/>
            <person name="Byrne K.P."/>
            <person name="Wolfe K.H."/>
        </authorList>
    </citation>
    <scope>NUCLEOTIDE SEQUENCE</scope>
    <source>
        <strain>Type strain:CBS 4309</strain>
    </source>
</reference>
<dbReference type="GeneID" id="96905410"/>
<protein>
    <submittedName>
        <fullName evidence="2">Uncharacterized protein</fullName>
    </submittedName>
</protein>
<dbReference type="RefSeq" id="XP_003678065.1">
    <property type="nucleotide sequence ID" value="XM_003678017.1"/>
</dbReference>
<dbReference type="EMBL" id="HE576760">
    <property type="protein sequence ID" value="CCC71719.1"/>
    <property type="molecule type" value="Genomic_DNA"/>
</dbReference>
<gene>
    <name evidence="2" type="primary">NCAS0I00510</name>
    <name evidence="2" type="ordered locus">NCAS_0I00510</name>
</gene>
<feature type="region of interest" description="Disordered" evidence="1">
    <location>
        <begin position="24"/>
        <end position="48"/>
    </location>
</feature>
<dbReference type="Proteomes" id="UP000001640">
    <property type="component" value="Chromosome 9"/>
</dbReference>
<feature type="compositionally biased region" description="Polar residues" evidence="1">
    <location>
        <begin position="24"/>
        <end position="45"/>
    </location>
</feature>
<evidence type="ECO:0000256" key="1">
    <source>
        <dbReference type="SAM" id="MobiDB-lite"/>
    </source>
</evidence>
<dbReference type="InParanoid" id="G0VJN9"/>
<evidence type="ECO:0000313" key="2">
    <source>
        <dbReference type="EMBL" id="CCC71719.1"/>
    </source>
</evidence>
<sequence>MQNSTTKLRNEFFGLTSNSPAISTSSNDFRQAPYHSSNLNHQQPPLLQMDDPITRDVRSKLDSMKSFEDDDVFYPDPMLLNVRYLPQANPYLLQSDQTSPYVPNGNLFIPSDDLNINSTTSNNNIPMNSYTNNNDGIYSKHDSHRENLLSALAHKNIEKQQQQLRLQQQTQEQQHNLHKQFAGQQFHDRRMVNQKFSNPSLPNRSFNMHQHIPNYNIPK</sequence>
<dbReference type="AlphaFoldDB" id="G0VJN9"/>
<feature type="region of interest" description="Disordered" evidence="1">
    <location>
        <begin position="169"/>
        <end position="188"/>
    </location>
</feature>